<keyword evidence="16" id="KW-1185">Reference proteome</keyword>
<reference evidence="16" key="1">
    <citation type="journal article" date="2019" name="Int. J. Syst. Evol. Microbiol.">
        <title>The Global Catalogue of Microorganisms (GCM) 10K type strain sequencing project: providing services to taxonomists for standard genome sequencing and annotation.</title>
        <authorList>
            <consortium name="The Broad Institute Genomics Platform"/>
            <consortium name="The Broad Institute Genome Sequencing Center for Infectious Disease"/>
            <person name="Wu L."/>
            <person name="Ma J."/>
        </authorList>
    </citation>
    <scope>NUCLEOTIDE SEQUENCE [LARGE SCALE GENOMIC DNA]</scope>
    <source>
        <strain evidence="16">JCM 17085</strain>
    </source>
</reference>
<keyword evidence="8 11" id="KW-0346">Stress response</keyword>
<proteinExistence type="inferred from homology"/>
<feature type="binding site" evidence="11">
    <location>
        <begin position="101"/>
        <end position="108"/>
    </location>
    <ligand>
        <name>ATP</name>
        <dbReference type="ChEBI" id="CHEBI:30616"/>
    </ligand>
</feature>
<keyword evidence="9 11" id="KW-0238">DNA-binding</keyword>
<dbReference type="InterPro" id="IPR004504">
    <property type="entry name" value="DNA_repair_RadA"/>
</dbReference>
<dbReference type="SUPFAM" id="SSF54211">
    <property type="entry name" value="Ribosomal protein S5 domain 2-like"/>
    <property type="match status" value="1"/>
</dbReference>
<comment type="similarity">
    <text evidence="11 13">Belongs to the RecA family. RadA subfamily.</text>
</comment>
<evidence type="ECO:0000256" key="7">
    <source>
        <dbReference type="ARBA" id="ARBA00022840"/>
    </source>
</evidence>
<dbReference type="InterPro" id="IPR027417">
    <property type="entry name" value="P-loop_NTPase"/>
</dbReference>
<dbReference type="Gene3D" id="3.30.230.10">
    <property type="match status" value="1"/>
</dbReference>
<comment type="function">
    <text evidence="11">Plays a role in repairing double-strand DNA breaks, probably involving stabilizing or processing branched DNA or blocked replication forks.</text>
</comment>
<dbReference type="PANTHER" id="PTHR32472">
    <property type="entry name" value="DNA REPAIR PROTEIN RADA"/>
    <property type="match status" value="1"/>
</dbReference>
<feature type="domain" description="RecA family profile 1" evidence="14">
    <location>
        <begin position="72"/>
        <end position="234"/>
    </location>
</feature>
<keyword evidence="7 11" id="KW-0067">ATP-binding</keyword>
<keyword evidence="5" id="KW-0378">Hydrolase</keyword>
<evidence type="ECO:0000256" key="11">
    <source>
        <dbReference type="HAMAP-Rule" id="MF_01498"/>
    </source>
</evidence>
<keyword evidence="1 11" id="KW-0479">Metal-binding</keyword>
<feature type="short sequence motif" description="RadA KNRFG motif" evidence="11">
    <location>
        <begin position="271"/>
        <end position="275"/>
    </location>
</feature>
<comment type="caution">
    <text evidence="15">The sequence shown here is derived from an EMBL/GenBank/DDBJ whole genome shotgun (WGS) entry which is preliminary data.</text>
</comment>
<keyword evidence="2 11" id="KW-0547">Nucleotide-binding</keyword>
<evidence type="ECO:0000256" key="9">
    <source>
        <dbReference type="ARBA" id="ARBA00023125"/>
    </source>
</evidence>
<dbReference type="SUPFAM" id="SSF52540">
    <property type="entry name" value="P-loop containing nucleoside triphosphate hydrolases"/>
    <property type="match status" value="1"/>
</dbReference>
<evidence type="ECO:0000256" key="5">
    <source>
        <dbReference type="ARBA" id="ARBA00022801"/>
    </source>
</evidence>
<accession>A0ABP7WYL7</accession>
<dbReference type="InterPro" id="IPR014721">
    <property type="entry name" value="Ribsml_uS5_D2-typ_fold_subgr"/>
</dbReference>
<dbReference type="InterPro" id="IPR020588">
    <property type="entry name" value="RecA_ATP-bd"/>
</dbReference>
<evidence type="ECO:0000256" key="13">
    <source>
        <dbReference type="RuleBase" id="RU003555"/>
    </source>
</evidence>
<dbReference type="InterPro" id="IPR041166">
    <property type="entry name" value="Rubredoxin_2"/>
</dbReference>
<dbReference type="PROSITE" id="PS50162">
    <property type="entry name" value="RECA_2"/>
    <property type="match status" value="1"/>
</dbReference>
<dbReference type="InterPro" id="IPR020568">
    <property type="entry name" value="Ribosomal_Su5_D2-typ_SF"/>
</dbReference>
<dbReference type="HAMAP" id="MF_01498">
    <property type="entry name" value="RadA_bact"/>
    <property type="match status" value="1"/>
</dbReference>
<evidence type="ECO:0000256" key="2">
    <source>
        <dbReference type="ARBA" id="ARBA00022741"/>
    </source>
</evidence>
<evidence type="ECO:0000256" key="8">
    <source>
        <dbReference type="ARBA" id="ARBA00023016"/>
    </source>
</evidence>
<comment type="domain">
    <text evidence="11">The middle region has homology to RecA with ATPase motifs including the RadA KNRFG motif, while the C-terminus is homologous to Lon protease.</text>
</comment>
<dbReference type="Pfam" id="PF13541">
    <property type="entry name" value="ChlI"/>
    <property type="match status" value="1"/>
</dbReference>
<dbReference type="NCBIfam" id="TIGR00416">
    <property type="entry name" value="sms"/>
    <property type="match status" value="1"/>
</dbReference>
<dbReference type="EMBL" id="BAABCV010000009">
    <property type="protein sequence ID" value="GAA4100100.1"/>
    <property type="molecule type" value="Genomic_DNA"/>
</dbReference>
<evidence type="ECO:0000313" key="15">
    <source>
        <dbReference type="EMBL" id="GAA4100100.1"/>
    </source>
</evidence>
<dbReference type="CDD" id="cd01121">
    <property type="entry name" value="RadA_SMS_N"/>
    <property type="match status" value="1"/>
</dbReference>
<evidence type="ECO:0000259" key="14">
    <source>
        <dbReference type="PROSITE" id="PS50162"/>
    </source>
</evidence>
<dbReference type="Proteomes" id="UP001500841">
    <property type="component" value="Unassembled WGS sequence"/>
</dbReference>
<gene>
    <name evidence="11 15" type="primary">radA</name>
    <name evidence="15" type="ORF">GCM10022392_25690</name>
</gene>
<evidence type="ECO:0000256" key="3">
    <source>
        <dbReference type="ARBA" id="ARBA00022763"/>
    </source>
</evidence>
<sequence length="481" mass="53123">MAKSKIAYFCQSCGFESAKWLGKCPSCQQWNTFVEEIIEKDPKAVPTWKVSNSTSTQRSNKPVEVAHITFTEEDRLFTPDKEFNRVLGGGIVAGSLVLIGGEPGIGKSTLMLQLALNMPNVRVLYVSGEESEKQIKMRAERINESTSQQSKVKNQNGSETNKGCFILTETSTQNIFKQIEELEPDLVVIDSIQTLHSAHIESTPGSVSQVRECTAELLRFAKETATPVFLIGHITKDGAIAGPKILEHMVDTVLQFEGDRHHVYRILRTVKNRFGSASELGIYEMLGEGLREVSNPSEILLSQRDEALSGIAISATLEGMRPMLIETQALVSTSVYGTPQRNANGFDAKRMSMLLAVLEKRCGFKLGAQDVFLNITGGIKVEDPAIDLGLAAAIISSYQNIPIPFKTCFAGEIGLSGEIRAVNRVEQRIAEAQKLGFEQIYISKYNMPSAAQDKKRMDLSRYTIDIKMVANIEDVFELLFG</sequence>
<evidence type="ECO:0000256" key="1">
    <source>
        <dbReference type="ARBA" id="ARBA00022723"/>
    </source>
</evidence>
<organism evidence="15 16">
    <name type="scientific">Mucilaginibacter panaciglaebae</name>
    <dbReference type="NCBI Taxonomy" id="502331"/>
    <lineage>
        <taxon>Bacteria</taxon>
        <taxon>Pseudomonadati</taxon>
        <taxon>Bacteroidota</taxon>
        <taxon>Sphingobacteriia</taxon>
        <taxon>Sphingobacteriales</taxon>
        <taxon>Sphingobacteriaceae</taxon>
        <taxon>Mucilaginibacter</taxon>
    </lineage>
</organism>
<dbReference type="Pfam" id="PF13481">
    <property type="entry name" value="AAA_25"/>
    <property type="match status" value="1"/>
</dbReference>
<evidence type="ECO:0000256" key="10">
    <source>
        <dbReference type="ARBA" id="ARBA00023204"/>
    </source>
</evidence>
<comment type="function">
    <text evidence="13">DNA-dependent ATPase involved in processing of recombination intermediates, plays a role in repairing DNA breaks. Stimulates the branch migration of RecA-mediated strand transfer reactions, allowing the 3' invading strand to extend heteroduplex DNA faster. Binds ssDNA in the presence of ADP but not other nucleotides, has ATPase activity that is stimulated by ssDNA and various branched DNA structures, but inhibited by SSB. Does not have RecA's homology-searching function.</text>
</comment>
<dbReference type="Pfam" id="PF18073">
    <property type="entry name" value="Zn_ribbon_LapB"/>
    <property type="match status" value="1"/>
</dbReference>
<evidence type="ECO:0000256" key="4">
    <source>
        <dbReference type="ARBA" id="ARBA00022771"/>
    </source>
</evidence>
<dbReference type="RefSeq" id="WP_345105119.1">
    <property type="nucleotide sequence ID" value="NZ_BAABCV010000009.1"/>
</dbReference>
<name>A0ABP7WYL7_9SPHI</name>
<keyword evidence="3 11" id="KW-0227">DNA damage</keyword>
<evidence type="ECO:0000313" key="16">
    <source>
        <dbReference type="Proteomes" id="UP001500841"/>
    </source>
</evidence>
<dbReference type="PANTHER" id="PTHR32472:SF10">
    <property type="entry name" value="DNA REPAIR PROTEIN RADA-LIKE PROTEIN"/>
    <property type="match status" value="1"/>
</dbReference>
<protein>
    <recommendedName>
        <fullName evidence="11 12">DNA repair protein RadA</fullName>
    </recommendedName>
</protein>
<keyword evidence="6 13" id="KW-0862">Zinc</keyword>
<dbReference type="PRINTS" id="PR01874">
    <property type="entry name" value="DNAREPAIRADA"/>
</dbReference>
<evidence type="ECO:0000256" key="6">
    <source>
        <dbReference type="ARBA" id="ARBA00022833"/>
    </source>
</evidence>
<feature type="region of interest" description="Lon-protease-like" evidence="11">
    <location>
        <begin position="370"/>
        <end position="481"/>
    </location>
</feature>
<dbReference type="Gene3D" id="3.40.50.300">
    <property type="entry name" value="P-loop containing nucleotide triphosphate hydrolases"/>
    <property type="match status" value="1"/>
</dbReference>
<evidence type="ECO:0000256" key="12">
    <source>
        <dbReference type="NCBIfam" id="TIGR00416"/>
    </source>
</evidence>
<keyword evidence="4 13" id="KW-0863">Zinc-finger</keyword>
<keyword evidence="10 11" id="KW-0234">DNA repair</keyword>
<dbReference type="SMART" id="SM00382">
    <property type="entry name" value="AAA"/>
    <property type="match status" value="1"/>
</dbReference>
<dbReference type="InterPro" id="IPR003593">
    <property type="entry name" value="AAA+_ATPase"/>
</dbReference>